<evidence type="ECO:0000313" key="2">
    <source>
        <dbReference type="Proteomes" id="UP000194439"/>
    </source>
</evidence>
<dbReference type="EMBL" id="FWZD01000040">
    <property type="protein sequence ID" value="SMD93862.1"/>
    <property type="molecule type" value="Genomic_DNA"/>
</dbReference>
<organism evidence="1 2">
    <name type="scientific">Bacillus mobilis</name>
    <dbReference type="NCBI Taxonomy" id="2026190"/>
    <lineage>
        <taxon>Bacteria</taxon>
        <taxon>Bacillati</taxon>
        <taxon>Bacillota</taxon>
        <taxon>Bacilli</taxon>
        <taxon>Bacillales</taxon>
        <taxon>Bacillaceae</taxon>
        <taxon>Bacillus</taxon>
        <taxon>Bacillus cereus group</taxon>
    </lineage>
</organism>
<reference evidence="2" key="1">
    <citation type="submission" date="2017-04" db="EMBL/GenBank/DDBJ databases">
        <authorList>
            <person name="Criscuolo A."/>
        </authorList>
    </citation>
    <scope>NUCLEOTIDE SEQUENCE [LARGE SCALE GENOMIC DNA]</scope>
</reference>
<evidence type="ECO:0000313" key="1">
    <source>
        <dbReference type="EMBL" id="SMD93862.1"/>
    </source>
</evidence>
<dbReference type="Proteomes" id="UP000194439">
    <property type="component" value="Unassembled WGS sequence"/>
</dbReference>
<accession>A0A1Y5ZGT4</accession>
<gene>
    <name evidence="1" type="ORF">BACERE00185_01825</name>
</gene>
<sequence length="124" mass="15107">MDSLSLTECVQKLGVTSSDVIIRFLEDQKRNGFIYYREDLNTIPKDTQFDLYFSETKGFIKNNHAFPIPRDLYHSLEIDHWSFRWLSFFYHLYYHEASPLPFEWKDWNSYVGEKFVWVYKSIQK</sequence>
<dbReference type="AlphaFoldDB" id="A0A1Y5ZGT4"/>
<name>A0A1Y5ZGT4_9BACI</name>
<protein>
    <submittedName>
        <fullName evidence="1">Uncharacterized protein</fullName>
    </submittedName>
</protein>
<dbReference type="RefSeq" id="WP_088028297.1">
    <property type="nucleotide sequence ID" value="NZ_FWZD01000040.1"/>
</dbReference>
<proteinExistence type="predicted"/>